<dbReference type="EMBL" id="JBFOLJ010000007">
    <property type="protein sequence ID" value="KAL2521270.1"/>
    <property type="molecule type" value="Genomic_DNA"/>
</dbReference>
<comment type="similarity">
    <text evidence="1">Belongs to the ARG7 family.</text>
</comment>
<comment type="caution">
    <text evidence="2">The sequence shown here is derived from an EMBL/GenBank/DDBJ whole genome shotgun (WGS) entry which is preliminary data.</text>
</comment>
<evidence type="ECO:0000313" key="2">
    <source>
        <dbReference type="EMBL" id="KAL2521270.1"/>
    </source>
</evidence>
<sequence>MHRQGEKKMKLKKGCVAVQVGLQNGPFQRFVIPISYLHNPLFHRLLDRAHEFYGYHTNGPLMLPCSVEDFLHLQRRIERNASQQNRHCHHHHQHRNLFAALPY</sequence>
<dbReference type="PANTHER" id="PTHR31374:SF228">
    <property type="entry name" value="SAUR FAMILY PROTEIN"/>
    <property type="match status" value="1"/>
</dbReference>
<dbReference type="AlphaFoldDB" id="A0ABD1U9N4"/>
<dbReference type="Proteomes" id="UP001604277">
    <property type="component" value="Unassembled WGS sequence"/>
</dbReference>
<gene>
    <name evidence="2" type="ORF">Fot_25193</name>
</gene>
<reference evidence="3" key="1">
    <citation type="submission" date="2024-07" db="EMBL/GenBank/DDBJ databases">
        <title>Two chromosome-level genome assemblies of Korean endemic species Abeliophyllum distichum and Forsythia ovata (Oleaceae).</title>
        <authorList>
            <person name="Jang H."/>
        </authorList>
    </citation>
    <scope>NUCLEOTIDE SEQUENCE [LARGE SCALE GENOMIC DNA]</scope>
</reference>
<protein>
    <submittedName>
        <fullName evidence="2">Auxin-responsive protein SAUR32</fullName>
    </submittedName>
</protein>
<dbReference type="InterPro" id="IPR003676">
    <property type="entry name" value="SAUR_fam"/>
</dbReference>
<keyword evidence="3" id="KW-1185">Reference proteome</keyword>
<proteinExistence type="inferred from homology"/>
<accession>A0ABD1U9N4</accession>
<dbReference type="PANTHER" id="PTHR31374">
    <property type="entry name" value="AUXIN-INDUCED PROTEIN-LIKE-RELATED"/>
    <property type="match status" value="1"/>
</dbReference>
<organism evidence="2 3">
    <name type="scientific">Forsythia ovata</name>
    <dbReference type="NCBI Taxonomy" id="205694"/>
    <lineage>
        <taxon>Eukaryota</taxon>
        <taxon>Viridiplantae</taxon>
        <taxon>Streptophyta</taxon>
        <taxon>Embryophyta</taxon>
        <taxon>Tracheophyta</taxon>
        <taxon>Spermatophyta</taxon>
        <taxon>Magnoliopsida</taxon>
        <taxon>eudicotyledons</taxon>
        <taxon>Gunneridae</taxon>
        <taxon>Pentapetalae</taxon>
        <taxon>asterids</taxon>
        <taxon>lamiids</taxon>
        <taxon>Lamiales</taxon>
        <taxon>Oleaceae</taxon>
        <taxon>Forsythieae</taxon>
        <taxon>Forsythia</taxon>
    </lineage>
</organism>
<name>A0ABD1U9N4_9LAMI</name>
<evidence type="ECO:0000313" key="3">
    <source>
        <dbReference type="Proteomes" id="UP001604277"/>
    </source>
</evidence>
<evidence type="ECO:0000256" key="1">
    <source>
        <dbReference type="ARBA" id="ARBA00006974"/>
    </source>
</evidence>
<dbReference type="Pfam" id="PF02519">
    <property type="entry name" value="Auxin_inducible"/>
    <property type="match status" value="1"/>
</dbReference>